<dbReference type="EMBL" id="FOQZ01000003">
    <property type="protein sequence ID" value="SFI55941.1"/>
    <property type="molecule type" value="Genomic_DNA"/>
</dbReference>
<sequence length="192" mass="19660">MRSTDAFAGAGAALEAERPAGLSRRQLLRAGVWAAPALVLATAAPAAAASAPTKVPARMYTFSQNGISEVWDGKANVVTAFFGAVNFQPGGPATVTGATLTLTLDKKGLEETKPIVVSGAGWVAATAAAHGNSMVYTFVWAGATSAYTDSPTLQYKLIADGKTRSDKAKPKTASGTLTGAQIQTATNQVTWT</sequence>
<dbReference type="InterPro" id="IPR006311">
    <property type="entry name" value="TAT_signal"/>
</dbReference>
<dbReference type="Proteomes" id="UP000198702">
    <property type="component" value="Unassembled WGS sequence"/>
</dbReference>
<reference evidence="1 2" key="1">
    <citation type="submission" date="2016-10" db="EMBL/GenBank/DDBJ databases">
        <authorList>
            <person name="Varghese N."/>
            <person name="Submissions S."/>
        </authorList>
    </citation>
    <scope>NUCLEOTIDE SEQUENCE [LARGE SCALE GENOMIC DNA]</scope>
    <source>
        <strain evidence="1 2">UNC380MFSha3.1</strain>
    </source>
</reference>
<protein>
    <submittedName>
        <fullName evidence="1">Uncharacterized protein</fullName>
    </submittedName>
</protein>
<organism evidence="1 2">
    <name type="scientific">Microbacterium saccharophilum</name>
    <dbReference type="NCBI Taxonomy" id="1213358"/>
    <lineage>
        <taxon>Bacteria</taxon>
        <taxon>Bacillati</taxon>
        <taxon>Actinomycetota</taxon>
        <taxon>Actinomycetes</taxon>
        <taxon>Micrococcales</taxon>
        <taxon>Microbacteriaceae</taxon>
        <taxon>Microbacterium</taxon>
    </lineage>
</organism>
<evidence type="ECO:0000313" key="2">
    <source>
        <dbReference type="Proteomes" id="UP000198702"/>
    </source>
</evidence>
<dbReference type="RefSeq" id="WP_036272022.1">
    <property type="nucleotide sequence ID" value="NZ_FOQZ01000003.1"/>
</dbReference>
<gene>
    <name evidence="1" type="ORF">SAMN04487751_2118</name>
</gene>
<proteinExistence type="predicted"/>
<dbReference type="AlphaFoldDB" id="A0A7Z7D079"/>
<evidence type="ECO:0000313" key="1">
    <source>
        <dbReference type="EMBL" id="SFI55941.1"/>
    </source>
</evidence>
<accession>A0A7Z7D079</accession>
<comment type="caution">
    <text evidence="1">The sequence shown here is derived from an EMBL/GenBank/DDBJ whole genome shotgun (WGS) entry which is preliminary data.</text>
</comment>
<name>A0A7Z7D079_9MICO</name>
<dbReference type="PROSITE" id="PS51318">
    <property type="entry name" value="TAT"/>
    <property type="match status" value="1"/>
</dbReference>